<name>A0A9P0HJE0_NEZVI</name>
<dbReference type="AlphaFoldDB" id="A0A9P0HJE0"/>
<evidence type="ECO:0000313" key="8">
    <source>
        <dbReference type="Proteomes" id="UP001152798"/>
    </source>
</evidence>
<dbReference type="GO" id="GO:0004867">
    <property type="term" value="F:serine-type endopeptidase inhibitor activity"/>
    <property type="evidence" value="ECO:0007669"/>
    <property type="project" value="UniProtKB-KW"/>
</dbReference>
<dbReference type="CDD" id="cd00172">
    <property type="entry name" value="serpin"/>
    <property type="match status" value="1"/>
</dbReference>
<evidence type="ECO:0000256" key="5">
    <source>
        <dbReference type="SAM" id="SignalP"/>
    </source>
</evidence>
<dbReference type="Proteomes" id="UP001152798">
    <property type="component" value="Chromosome 5"/>
</dbReference>
<dbReference type="Gene3D" id="2.30.39.10">
    <property type="entry name" value="Alpha-1-antitrypsin, domain 1"/>
    <property type="match status" value="2"/>
</dbReference>
<dbReference type="SMART" id="SM00093">
    <property type="entry name" value="SERPIN"/>
    <property type="match status" value="2"/>
</dbReference>
<accession>A0A9P0HJE0</accession>
<feature type="domain" description="Serpin" evidence="6">
    <location>
        <begin position="48"/>
        <end position="406"/>
    </location>
</feature>
<protein>
    <recommendedName>
        <fullName evidence="6">Serpin domain-containing protein</fullName>
    </recommendedName>
</protein>
<evidence type="ECO:0000256" key="3">
    <source>
        <dbReference type="RuleBase" id="RU000411"/>
    </source>
</evidence>
<proteinExistence type="inferred from homology"/>
<dbReference type="PANTHER" id="PTHR11461">
    <property type="entry name" value="SERINE PROTEASE INHIBITOR, SERPIN"/>
    <property type="match status" value="1"/>
</dbReference>
<dbReference type="InterPro" id="IPR042185">
    <property type="entry name" value="Serpin_sf_2"/>
</dbReference>
<dbReference type="InterPro" id="IPR036186">
    <property type="entry name" value="Serpin_sf"/>
</dbReference>
<dbReference type="InterPro" id="IPR042178">
    <property type="entry name" value="Serpin_sf_1"/>
</dbReference>
<feature type="signal peptide" evidence="5">
    <location>
        <begin position="1"/>
        <end position="25"/>
    </location>
</feature>
<comment type="similarity">
    <text evidence="3">Belongs to the serpin family.</text>
</comment>
<keyword evidence="8" id="KW-1185">Reference proteome</keyword>
<feature type="region of interest" description="Disordered" evidence="4">
    <location>
        <begin position="421"/>
        <end position="449"/>
    </location>
</feature>
<dbReference type="EMBL" id="OV725081">
    <property type="protein sequence ID" value="CAH1403068.1"/>
    <property type="molecule type" value="Genomic_DNA"/>
</dbReference>
<dbReference type="InterPro" id="IPR000215">
    <property type="entry name" value="Serpin_fam"/>
</dbReference>
<dbReference type="InterPro" id="IPR023795">
    <property type="entry name" value="Serpin_CS"/>
</dbReference>
<dbReference type="SUPFAM" id="SSF56574">
    <property type="entry name" value="Serpins"/>
    <property type="match status" value="2"/>
</dbReference>
<evidence type="ECO:0000256" key="4">
    <source>
        <dbReference type="SAM" id="MobiDB-lite"/>
    </source>
</evidence>
<evidence type="ECO:0000259" key="6">
    <source>
        <dbReference type="SMART" id="SM00093"/>
    </source>
</evidence>
<evidence type="ECO:0000256" key="1">
    <source>
        <dbReference type="ARBA" id="ARBA00022690"/>
    </source>
</evidence>
<dbReference type="OrthoDB" id="671595at2759"/>
<dbReference type="PANTHER" id="PTHR11461:SF357">
    <property type="entry name" value="SERINE PROTEASE INHIBITOR 27A"/>
    <property type="match status" value="1"/>
</dbReference>
<dbReference type="GO" id="GO:0005615">
    <property type="term" value="C:extracellular space"/>
    <property type="evidence" value="ECO:0007669"/>
    <property type="project" value="InterPro"/>
</dbReference>
<evidence type="ECO:0000313" key="7">
    <source>
        <dbReference type="EMBL" id="CAH1403068.1"/>
    </source>
</evidence>
<reference evidence="7" key="1">
    <citation type="submission" date="2022-01" db="EMBL/GenBank/DDBJ databases">
        <authorList>
            <person name="King R."/>
        </authorList>
    </citation>
    <scope>NUCLEOTIDE SEQUENCE</scope>
</reference>
<organism evidence="7 8">
    <name type="scientific">Nezara viridula</name>
    <name type="common">Southern green stink bug</name>
    <name type="synonym">Cimex viridulus</name>
    <dbReference type="NCBI Taxonomy" id="85310"/>
    <lineage>
        <taxon>Eukaryota</taxon>
        <taxon>Metazoa</taxon>
        <taxon>Ecdysozoa</taxon>
        <taxon>Arthropoda</taxon>
        <taxon>Hexapoda</taxon>
        <taxon>Insecta</taxon>
        <taxon>Pterygota</taxon>
        <taxon>Neoptera</taxon>
        <taxon>Paraneoptera</taxon>
        <taxon>Hemiptera</taxon>
        <taxon>Heteroptera</taxon>
        <taxon>Panheteroptera</taxon>
        <taxon>Pentatomomorpha</taxon>
        <taxon>Pentatomoidea</taxon>
        <taxon>Pentatomidae</taxon>
        <taxon>Pentatominae</taxon>
        <taxon>Nezara</taxon>
    </lineage>
</organism>
<evidence type="ECO:0000256" key="2">
    <source>
        <dbReference type="ARBA" id="ARBA00022900"/>
    </source>
</evidence>
<feature type="chain" id="PRO_5040449911" description="Serpin domain-containing protein" evidence="5">
    <location>
        <begin position="26"/>
        <end position="890"/>
    </location>
</feature>
<dbReference type="InterPro" id="IPR023796">
    <property type="entry name" value="Serpin_dom"/>
</dbReference>
<feature type="domain" description="Serpin" evidence="6">
    <location>
        <begin position="479"/>
        <end position="831"/>
    </location>
</feature>
<feature type="compositionally biased region" description="Low complexity" evidence="4">
    <location>
        <begin position="421"/>
        <end position="432"/>
    </location>
</feature>
<dbReference type="Gene3D" id="3.30.497.10">
    <property type="entry name" value="Antithrombin, subunit I, domain 2"/>
    <property type="match status" value="2"/>
</dbReference>
<feature type="compositionally biased region" description="Polar residues" evidence="4">
    <location>
        <begin position="433"/>
        <end position="449"/>
    </location>
</feature>
<dbReference type="Pfam" id="PF00079">
    <property type="entry name" value="Serpin"/>
    <property type="match status" value="2"/>
</dbReference>
<keyword evidence="2" id="KW-0722">Serine protease inhibitor</keyword>
<keyword evidence="1" id="KW-0646">Protease inhibitor</keyword>
<sequence>MDNRTGMLCVALSSLVTLLVSCTNAAQLKESLDSEAPTYADKFNEFDWHISKAIGGSIKNNVILSPISVKLVLAMLYEGASGTTAKELEDVLKIEKGPAPAQRFSNVLQSLQGSDSGYELHVGMKLFIDKEAKPKKSYAAKIANLYNATIDPINFKNTAEAVAQVNSWAHSVTRGHIQHLLTEADAHHSTLMLLLNAVYFKGLWKYPFLSNNTKEGAFITEENVPVKVEYMNGVQTLSYYDSLELKSTFVRLPYVGDKFAMYIILPDKGITLNEVIGNLTPTKVRSCLDEMMQVPVNISLPKFNFEFASSLAPALKQVGINEIFSNKADLRNIAEGPRDPVVSNVIQKAAIEVNELGTVAAVVSAIELVNKFGMHTLTFNVSRPFIFFIEDETTNTVIFIGKVVNPVAPGKPIVSASVPVTTTASPPTTETTQYSSSLKPETTTTSATPNIEPVLLSGSLGQRGGGNVVHSPPFYNFDFQLLQELSHTERNNWVISPASIKTTLGLILEGTSSSTAIEIARVLRLCCNVTVARAELRKVQKRMQNTPDVITVKSGSVMLAKQGLAINNKFRENARFYYSANITSSDFTNNALVSKEINKWINGLTNGNIPEIITPDSINPGTILMLANAMYFKGDWKVKLKLNPGKQCFYNPDCTVVKMMTTTASFKYGEIASLKARILEMPYEDPRYSMIILLPKEEQSLQDLTQFNSIISFLESLVPIEVKVVMPKFNIEYSLEMKPLLEKYSLEKIFSDSADFSELFGSGTRAKISSFLHKAKIEVTEKGTVASAATVAQFQLLSTGSVPHFVANHPFFFFIRDSQAGFLFQGQVTNPVGSLSQEAALKKKDVSNNNLRETITVPSLNKIKTERSGVHSHTNPLFERNNFGYSRRVD</sequence>
<dbReference type="PROSITE" id="PS00284">
    <property type="entry name" value="SERPIN"/>
    <property type="match status" value="1"/>
</dbReference>
<gene>
    <name evidence="7" type="ORF">NEZAVI_LOCUS11741</name>
</gene>
<keyword evidence="5" id="KW-0732">Signal</keyword>
<dbReference type="PROSITE" id="PS51257">
    <property type="entry name" value="PROKAR_LIPOPROTEIN"/>
    <property type="match status" value="1"/>
</dbReference>